<dbReference type="PROSITE" id="PS51257">
    <property type="entry name" value="PROKAR_LIPOPROTEIN"/>
    <property type="match status" value="1"/>
</dbReference>
<dbReference type="GO" id="GO:0008236">
    <property type="term" value="F:serine-type peptidase activity"/>
    <property type="evidence" value="ECO:0007669"/>
    <property type="project" value="InterPro"/>
</dbReference>
<comment type="caution">
    <text evidence="2">The sequence shown here is derived from an EMBL/GenBank/DDBJ whole genome shotgun (WGS) entry which is preliminary data.</text>
</comment>
<sequence length="466" mass="50441">MFMKSKRSPSFWIIVASFLAIPAILTTSCKKSSDPVPKVTPGDVRDSVYLVAETFYLWTDNLPSEDVFKAKSLAGPDEVIEKVKTYSPLLNGKHLDRYSFGLPKADWDNISNGNESDFGCGFKFNRASSGDYSDDLRISYVYKNSSAGIQGVARGWRILSINGITANTDNINALNTALNQNSISVQFKTPANTNQTITLTSGSYSVNTVIKSSVIDLGGKKVGYIMFNTFFATAIQEIDAAFADFVAQNVTDVVVDLRYNGGGRVDIAEHFADLLAPAAAKSKLMYTDQHNTLLTSEGWNESVPFDNSAQKLPGLSKVAFIGTSGTASASELLINVLKPYLGENQKLFGSTTYGKPVGFYPITINRGLSDAYTTLIVAVKSTNSVGTSDYFQGFNPDGLANDDLTKDFGDPEEGSLKAALTWIQNGTISTSTVATESVARPSPVIESANAKFDRSFKGSIFKEKKH</sequence>
<dbReference type="GO" id="GO:0004175">
    <property type="term" value="F:endopeptidase activity"/>
    <property type="evidence" value="ECO:0007669"/>
    <property type="project" value="TreeGrafter"/>
</dbReference>
<dbReference type="Gene3D" id="3.90.226.10">
    <property type="entry name" value="2-enoyl-CoA Hydratase, Chain A, domain 1"/>
    <property type="match status" value="1"/>
</dbReference>
<evidence type="ECO:0000313" key="2">
    <source>
        <dbReference type="EMBL" id="POY39140.1"/>
    </source>
</evidence>
<proteinExistence type="predicted"/>
<gene>
    <name evidence="2" type="ORF">C3K47_01185</name>
</gene>
<dbReference type="Proteomes" id="UP000236893">
    <property type="component" value="Unassembled WGS sequence"/>
</dbReference>
<organism evidence="2 3">
    <name type="scientific">Solitalea longa</name>
    <dbReference type="NCBI Taxonomy" id="2079460"/>
    <lineage>
        <taxon>Bacteria</taxon>
        <taxon>Pseudomonadati</taxon>
        <taxon>Bacteroidota</taxon>
        <taxon>Sphingobacteriia</taxon>
        <taxon>Sphingobacteriales</taxon>
        <taxon>Sphingobacteriaceae</taxon>
        <taxon>Solitalea</taxon>
    </lineage>
</organism>
<dbReference type="InterPro" id="IPR036034">
    <property type="entry name" value="PDZ_sf"/>
</dbReference>
<dbReference type="EMBL" id="PQVF01000001">
    <property type="protein sequence ID" value="POY39140.1"/>
    <property type="molecule type" value="Genomic_DNA"/>
</dbReference>
<dbReference type="PANTHER" id="PTHR32060:SF30">
    <property type="entry name" value="CARBOXY-TERMINAL PROCESSING PROTEASE CTPA"/>
    <property type="match status" value="1"/>
</dbReference>
<keyword evidence="3" id="KW-1185">Reference proteome</keyword>
<evidence type="ECO:0000259" key="1">
    <source>
        <dbReference type="SMART" id="SM00245"/>
    </source>
</evidence>
<dbReference type="GO" id="GO:0006508">
    <property type="term" value="P:proteolysis"/>
    <property type="evidence" value="ECO:0007669"/>
    <property type="project" value="InterPro"/>
</dbReference>
<dbReference type="GO" id="GO:0030288">
    <property type="term" value="C:outer membrane-bounded periplasmic space"/>
    <property type="evidence" value="ECO:0007669"/>
    <property type="project" value="TreeGrafter"/>
</dbReference>
<dbReference type="AlphaFoldDB" id="A0A2S5A969"/>
<dbReference type="Gene3D" id="3.30.750.170">
    <property type="match status" value="1"/>
</dbReference>
<name>A0A2S5A969_9SPHI</name>
<dbReference type="InterPro" id="IPR029045">
    <property type="entry name" value="ClpP/crotonase-like_dom_sf"/>
</dbReference>
<dbReference type="Pfam" id="PF03572">
    <property type="entry name" value="Peptidase_S41"/>
    <property type="match status" value="1"/>
</dbReference>
<dbReference type="InterPro" id="IPR005151">
    <property type="entry name" value="Tail-specific_protease"/>
</dbReference>
<feature type="domain" description="Tail specific protease" evidence="1">
    <location>
        <begin position="192"/>
        <end position="401"/>
    </location>
</feature>
<dbReference type="Gene3D" id="2.30.42.10">
    <property type="match status" value="1"/>
</dbReference>
<dbReference type="SMART" id="SM00245">
    <property type="entry name" value="TSPc"/>
    <property type="match status" value="1"/>
</dbReference>
<protein>
    <recommendedName>
        <fullName evidence="1">Tail specific protease domain-containing protein</fullName>
    </recommendedName>
</protein>
<accession>A0A2S5A969</accession>
<dbReference type="GO" id="GO:0007165">
    <property type="term" value="P:signal transduction"/>
    <property type="evidence" value="ECO:0007669"/>
    <property type="project" value="TreeGrafter"/>
</dbReference>
<evidence type="ECO:0000313" key="3">
    <source>
        <dbReference type="Proteomes" id="UP000236893"/>
    </source>
</evidence>
<dbReference type="OrthoDB" id="7168509at2"/>
<dbReference type="CDD" id="cd07561">
    <property type="entry name" value="Peptidase_S41_CPP_like"/>
    <property type="match status" value="1"/>
</dbReference>
<dbReference type="PANTHER" id="PTHR32060">
    <property type="entry name" value="TAIL-SPECIFIC PROTEASE"/>
    <property type="match status" value="1"/>
</dbReference>
<dbReference type="SUPFAM" id="SSF52096">
    <property type="entry name" value="ClpP/crotonase"/>
    <property type="match status" value="1"/>
</dbReference>
<reference evidence="2 3" key="1">
    <citation type="submission" date="2018-01" db="EMBL/GenBank/DDBJ databases">
        <authorList>
            <person name="Gaut B.S."/>
            <person name="Morton B.R."/>
            <person name="Clegg M.T."/>
            <person name="Duvall M.R."/>
        </authorList>
    </citation>
    <scope>NUCLEOTIDE SEQUENCE [LARGE SCALE GENOMIC DNA]</scope>
    <source>
        <strain evidence="2 3">HR-AV</strain>
    </source>
</reference>